<feature type="region of interest" description="Disordered" evidence="2">
    <location>
        <begin position="1"/>
        <end position="22"/>
    </location>
</feature>
<dbReference type="GO" id="GO:0009088">
    <property type="term" value="P:threonine biosynthetic process"/>
    <property type="evidence" value="ECO:0007669"/>
    <property type="project" value="TreeGrafter"/>
</dbReference>
<dbReference type="PANTHER" id="PTHR21064:SF6">
    <property type="entry name" value="AMINOGLYCOSIDE PHOSPHOTRANSFERASE DOMAIN-CONTAINING PROTEIN"/>
    <property type="match status" value="1"/>
</dbReference>
<evidence type="ECO:0000313" key="4">
    <source>
        <dbReference type="EMBL" id="CAA0092829.1"/>
    </source>
</evidence>
<name>A0A5S9NQS3_9HYPH</name>
<dbReference type="Pfam" id="PF01636">
    <property type="entry name" value="APH"/>
    <property type="match status" value="1"/>
</dbReference>
<accession>A0A5S9NQS3</accession>
<dbReference type="Proteomes" id="UP000433050">
    <property type="component" value="Unassembled WGS sequence"/>
</dbReference>
<gene>
    <name evidence="4" type="primary">srkA</name>
    <name evidence="4" type="ORF">STARVERO_01525</name>
</gene>
<dbReference type="SUPFAM" id="SSF56112">
    <property type="entry name" value="Protein kinase-like (PK-like)"/>
    <property type="match status" value="1"/>
</dbReference>
<evidence type="ECO:0000313" key="5">
    <source>
        <dbReference type="Proteomes" id="UP000433050"/>
    </source>
</evidence>
<protein>
    <submittedName>
        <fullName evidence="4">Stress response kinase A</fullName>
        <ecNumber evidence="4">2.7.11.1</ecNumber>
    </submittedName>
</protein>
<dbReference type="InterPro" id="IPR050249">
    <property type="entry name" value="Pseudomonas-type_ThrB"/>
</dbReference>
<dbReference type="GO" id="GO:0004674">
    <property type="term" value="F:protein serine/threonine kinase activity"/>
    <property type="evidence" value="ECO:0007669"/>
    <property type="project" value="UniProtKB-EC"/>
</dbReference>
<evidence type="ECO:0000256" key="2">
    <source>
        <dbReference type="SAM" id="MobiDB-lite"/>
    </source>
</evidence>
<evidence type="ECO:0000259" key="3">
    <source>
        <dbReference type="Pfam" id="PF01636"/>
    </source>
</evidence>
<dbReference type="AlphaFoldDB" id="A0A5S9NQS3"/>
<dbReference type="GO" id="GO:0004413">
    <property type="term" value="F:homoserine kinase activity"/>
    <property type="evidence" value="ECO:0007669"/>
    <property type="project" value="TreeGrafter"/>
</dbReference>
<keyword evidence="4" id="KW-0418">Kinase</keyword>
<evidence type="ECO:0000256" key="1">
    <source>
        <dbReference type="ARBA" id="ARBA00038240"/>
    </source>
</evidence>
<reference evidence="4 5" key="1">
    <citation type="submission" date="2019-12" db="EMBL/GenBank/DDBJ databases">
        <authorList>
            <person name="Reyes-Prieto M."/>
        </authorList>
    </citation>
    <scope>NUCLEOTIDE SEQUENCE [LARGE SCALE GENOMIC DNA]</scope>
    <source>
        <strain evidence="4">HF14-78462</strain>
    </source>
</reference>
<dbReference type="InterPro" id="IPR011009">
    <property type="entry name" value="Kinase-like_dom_sf"/>
</dbReference>
<dbReference type="Gene3D" id="3.90.1200.10">
    <property type="match status" value="1"/>
</dbReference>
<sequence length="366" mass="40566">MSLDALPIMDARSPGPDEAPTMTEPMYDEAFLMRLEGGLRAALPRWGLSGGTQLKLLTISENATFRAHDPAAGRDLVFRVHRPGYHSRAEIESELAWLTALGRDGVVPTLTPVPQTDGALIADIDDDGRTRHVVAFNLLPGREPAEGEDLPRWYRELGAINARLHAHAKRWQRPDGFVRKRWDYEAMLGEVQLWGDWRAGLGLDAEGRAVLERTADVLRRLIEDYGTDESRFGLVHADMRVANLLVDGDRLSVIDFDDCGFSWFLYDFAASVSFSEHEPYIPELQAAWIEGYRTVAPLSDEDCAILPVFIMLRRMLLTAWIASHSETPTALALGEAYTSGTVDLARIFLATYDADGADIVPGSTAS</sequence>
<dbReference type="InterPro" id="IPR002575">
    <property type="entry name" value="Aminoglycoside_PTrfase"/>
</dbReference>
<dbReference type="EC" id="2.7.11.1" evidence="4"/>
<keyword evidence="4" id="KW-0808">Transferase</keyword>
<comment type="similarity">
    <text evidence="1">Belongs to the pseudomonas-type ThrB family.</text>
</comment>
<feature type="domain" description="Aminoglycoside phosphotransferase" evidence="3">
    <location>
        <begin position="61"/>
        <end position="298"/>
    </location>
</feature>
<organism evidence="4 5">
    <name type="scientific">Starkeya nomas</name>
    <dbReference type="NCBI Taxonomy" id="2666134"/>
    <lineage>
        <taxon>Bacteria</taxon>
        <taxon>Pseudomonadati</taxon>
        <taxon>Pseudomonadota</taxon>
        <taxon>Alphaproteobacteria</taxon>
        <taxon>Hyphomicrobiales</taxon>
        <taxon>Xanthobacteraceae</taxon>
        <taxon>Starkeya</taxon>
    </lineage>
</organism>
<dbReference type="EMBL" id="CACSAS010000001">
    <property type="protein sequence ID" value="CAA0092829.1"/>
    <property type="molecule type" value="Genomic_DNA"/>
</dbReference>
<dbReference type="PANTHER" id="PTHR21064">
    <property type="entry name" value="AMINOGLYCOSIDE PHOSPHOTRANSFERASE DOMAIN-CONTAINING PROTEIN-RELATED"/>
    <property type="match status" value="1"/>
</dbReference>
<keyword evidence="5" id="KW-1185">Reference proteome</keyword>
<proteinExistence type="inferred from homology"/>